<dbReference type="SUPFAM" id="SSF51445">
    <property type="entry name" value="(Trans)glycosidases"/>
    <property type="match status" value="1"/>
</dbReference>
<dbReference type="Gene3D" id="3.20.20.80">
    <property type="entry name" value="Glycosidases"/>
    <property type="match status" value="1"/>
</dbReference>
<dbReference type="InterPro" id="IPR006311">
    <property type="entry name" value="TAT_signal"/>
</dbReference>
<dbReference type="PANTHER" id="PTHR40079:SF4">
    <property type="entry name" value="GH26 DOMAIN-CONTAINING PROTEIN-RELATED"/>
    <property type="match status" value="1"/>
</dbReference>
<comment type="caution">
    <text evidence="6">The sequence shown here is derived from an EMBL/GenBank/DDBJ whole genome shotgun (WGS) entry which is preliminary data.</text>
</comment>
<dbReference type="PROSITE" id="PS51764">
    <property type="entry name" value="GH26"/>
    <property type="match status" value="1"/>
</dbReference>
<dbReference type="EMBL" id="JAADZU010000029">
    <property type="protein sequence ID" value="NDK90089.1"/>
    <property type="molecule type" value="Genomic_DNA"/>
</dbReference>
<keyword evidence="3 4" id="KW-0326">Glycosidase</keyword>
<dbReference type="InterPro" id="IPR017853">
    <property type="entry name" value="GH"/>
</dbReference>
<evidence type="ECO:0000313" key="6">
    <source>
        <dbReference type="EMBL" id="NDK90089.1"/>
    </source>
</evidence>
<dbReference type="InterPro" id="IPR022790">
    <property type="entry name" value="GH26_dom"/>
</dbReference>
<dbReference type="Proteomes" id="UP000466307">
    <property type="component" value="Unassembled WGS sequence"/>
</dbReference>
<dbReference type="GO" id="GO:0006080">
    <property type="term" value="P:substituted mannan metabolic process"/>
    <property type="evidence" value="ECO:0007669"/>
    <property type="project" value="InterPro"/>
</dbReference>
<evidence type="ECO:0000256" key="4">
    <source>
        <dbReference type="PROSITE-ProRule" id="PRU01100"/>
    </source>
</evidence>
<dbReference type="GO" id="GO:0016985">
    <property type="term" value="F:mannan endo-1,4-beta-mannosidase activity"/>
    <property type="evidence" value="ECO:0007669"/>
    <property type="project" value="InterPro"/>
</dbReference>
<dbReference type="PROSITE" id="PS51318">
    <property type="entry name" value="TAT"/>
    <property type="match status" value="1"/>
</dbReference>
<reference evidence="6 7" key="1">
    <citation type="submission" date="2020-01" db="EMBL/GenBank/DDBJ databases">
        <title>Investigation of new actinobacteria for the biodesulphurisation of diesel fuel.</title>
        <authorList>
            <person name="Athi Narayanan S.M."/>
        </authorList>
    </citation>
    <scope>NUCLEOTIDE SEQUENCE [LARGE SCALE GENOMIC DNA]</scope>
    <source>
        <strain evidence="6 7">213E</strain>
    </source>
</reference>
<sequence length="340" mass="36078">MPRPAADGFVGRSRRDVLRLTGLGALALTATACVSTACASTAEQPAAPSTPPPAGQRWGAFIPSVVPSDSGRSPITQLTALAGSAPAYLHRFCAIGDAVPTADLDAIAAAGATPLLTLEPWRPDSGLVQPEFALSRIAAGAFDTELTRWGRGLAEWGKPVLLRFAQEMNGTWYPWAVGVNGTTAADYRATFGRVRSVITAQGAAQVRFVWAPNAITLGTNPFADAFPGADQVDVLGVDGYNWGEAPGHHWQAAGDLFTPSLEALRSLDGEHPILITEVASADGPTPDQKAAWIRDFFGIVHSQPRVEGFVWFQTDKERDWRFNSSSASLEAFRAGVAALR</sequence>
<evidence type="ECO:0000256" key="2">
    <source>
        <dbReference type="ARBA" id="ARBA00022801"/>
    </source>
</evidence>
<comment type="similarity">
    <text evidence="1 4">Belongs to the glycosyl hydrolase 26 family.</text>
</comment>
<evidence type="ECO:0000256" key="3">
    <source>
        <dbReference type="ARBA" id="ARBA00023295"/>
    </source>
</evidence>
<organism evidence="6 7">
    <name type="scientific">Gordonia desulfuricans</name>
    <dbReference type="NCBI Taxonomy" id="89051"/>
    <lineage>
        <taxon>Bacteria</taxon>
        <taxon>Bacillati</taxon>
        <taxon>Actinomycetota</taxon>
        <taxon>Actinomycetes</taxon>
        <taxon>Mycobacteriales</taxon>
        <taxon>Gordoniaceae</taxon>
        <taxon>Gordonia</taxon>
    </lineage>
</organism>
<feature type="active site" description="Proton donor" evidence="4">
    <location>
        <position position="167"/>
    </location>
</feature>
<keyword evidence="7" id="KW-1185">Reference proteome</keyword>
<feature type="active site" description="Nucleophile" evidence="4">
    <location>
        <position position="277"/>
    </location>
</feature>
<dbReference type="PROSITE" id="PS51257">
    <property type="entry name" value="PROKAR_LIPOPROTEIN"/>
    <property type="match status" value="1"/>
</dbReference>
<evidence type="ECO:0000259" key="5">
    <source>
        <dbReference type="PROSITE" id="PS51764"/>
    </source>
</evidence>
<feature type="domain" description="GH26" evidence="5">
    <location>
        <begin position="39"/>
        <end position="340"/>
    </location>
</feature>
<gene>
    <name evidence="6" type="ORF">GYA93_10915</name>
</gene>
<dbReference type="AlphaFoldDB" id="A0A7K3LPC6"/>
<dbReference type="Pfam" id="PF02156">
    <property type="entry name" value="Glyco_hydro_26"/>
    <property type="match status" value="1"/>
</dbReference>
<evidence type="ECO:0000256" key="1">
    <source>
        <dbReference type="ARBA" id="ARBA00007754"/>
    </source>
</evidence>
<dbReference type="InterPro" id="IPR000805">
    <property type="entry name" value="Glyco_hydro_26"/>
</dbReference>
<proteinExistence type="inferred from homology"/>
<accession>A0A7K3LPC6</accession>
<evidence type="ECO:0000313" key="7">
    <source>
        <dbReference type="Proteomes" id="UP000466307"/>
    </source>
</evidence>
<dbReference type="PANTHER" id="PTHR40079">
    <property type="entry name" value="MANNAN ENDO-1,4-BETA-MANNOSIDASE E-RELATED"/>
    <property type="match status" value="1"/>
</dbReference>
<protein>
    <submittedName>
        <fullName evidence="6">Endoglucanase</fullName>
    </submittedName>
</protein>
<dbReference type="RefSeq" id="WP_059037174.1">
    <property type="nucleotide sequence ID" value="NZ_JAADZU010000029.1"/>
</dbReference>
<name>A0A7K3LPC6_9ACTN</name>
<keyword evidence="2 4" id="KW-0378">Hydrolase</keyword>